<keyword evidence="3" id="KW-1133">Transmembrane helix</keyword>
<keyword evidence="5" id="KW-1185">Reference proteome</keyword>
<feature type="transmembrane region" description="Helical" evidence="3">
    <location>
        <begin position="241"/>
        <end position="264"/>
    </location>
</feature>
<feature type="transmembrane region" description="Helical" evidence="3">
    <location>
        <begin position="427"/>
        <end position="453"/>
    </location>
</feature>
<keyword evidence="3" id="KW-0472">Membrane</keyword>
<proteinExistence type="inferred from homology"/>
<dbReference type="SUPFAM" id="SSF103473">
    <property type="entry name" value="MFS general substrate transporter"/>
    <property type="match status" value="1"/>
</dbReference>
<evidence type="ECO:0000256" key="3">
    <source>
        <dbReference type="SAM" id="Phobius"/>
    </source>
</evidence>
<evidence type="ECO:0000313" key="4">
    <source>
        <dbReference type="Ensembl" id="ENSPKIP00000023956.1"/>
    </source>
</evidence>
<feature type="transmembrane region" description="Helical" evidence="3">
    <location>
        <begin position="60"/>
        <end position="83"/>
    </location>
</feature>
<evidence type="ECO:0000256" key="2">
    <source>
        <dbReference type="ARBA" id="ARBA00008335"/>
    </source>
</evidence>
<dbReference type="PANTHER" id="PTHR11328">
    <property type="entry name" value="MAJOR FACILITATOR SUPERFAMILY DOMAIN-CONTAINING PROTEIN"/>
    <property type="match status" value="1"/>
</dbReference>
<feature type="transmembrane region" description="Helical" evidence="3">
    <location>
        <begin position="473"/>
        <end position="492"/>
    </location>
</feature>
<dbReference type="AlphaFoldDB" id="A0A3B3S1L6"/>
<dbReference type="InterPro" id="IPR036259">
    <property type="entry name" value="MFS_trans_sf"/>
</dbReference>
<accession>A0A3B3S1L6</accession>
<dbReference type="Pfam" id="PF13347">
    <property type="entry name" value="MFS_2"/>
    <property type="match status" value="1"/>
</dbReference>
<sequence>MAQDSVDTSAAITAEELKKCIAEGTDCNASPKPSGLPLSRKICYAVGGAPYQMTINTKGFFLQIFLLDVVQMGAFSTSMILFLGRAWDAISDPLVGYIVSKSHKTRIGKLIPWIVFSTPLGIVSYVMLWYTPQQTMSPTFSFIWYFTMCCLFDTFMSCYHVPYSSLNMFLGGSQKDRDSATGYRMGVEVLSALAGAGIQGQIVGVYHAKKAHACSQLNHSEPSQHNISSGISDTLQETRRAYVIAAVIMGMLYLLCCMVLFLGVKEQLAPLSTLGRLRMPYLTCLKMVVNHTPYTWLIFGFLFSSLAFQMAQGNFALFNTHVAGLGAYFQHLVLILLSASTLSIPVWQMLLLRLGKKTTIFIGLSIYIPTLIIIASVKTHLPTYILMSTLAGSSLAALYLLPWSMLPDVVDDFKVKHPTCKDLEAMFYSCFVFGNKFGGGMSVGISTLALYFVGYEPGACKHNDRVITTLRVLFAPVPIVLLLVGMLLFYFYPINEERRQQIQRELEEAVKVNANLDQISIEATPDPSKSSPN</sequence>
<keyword evidence="3" id="KW-0812">Transmembrane</keyword>
<dbReference type="Ensembl" id="ENSPKIT00000004654.1">
    <property type="protein sequence ID" value="ENSPKIP00000023956.1"/>
    <property type="gene ID" value="ENSPKIG00000007398.1"/>
</dbReference>
<dbReference type="GO" id="GO:0015293">
    <property type="term" value="F:symporter activity"/>
    <property type="evidence" value="ECO:0007669"/>
    <property type="project" value="InterPro"/>
</dbReference>
<feature type="transmembrane region" description="Helical" evidence="3">
    <location>
        <begin position="142"/>
        <end position="162"/>
    </location>
</feature>
<protein>
    <submittedName>
        <fullName evidence="4">Sodium-dependent lysophosphatidylcholine symporter 1-like</fullName>
    </submittedName>
</protein>
<feature type="transmembrane region" description="Helical" evidence="3">
    <location>
        <begin position="285"/>
        <end position="308"/>
    </location>
</feature>
<dbReference type="GeneTree" id="ENSGT00390000005318"/>
<dbReference type="GeneID" id="111839605"/>
<dbReference type="InterPro" id="IPR039672">
    <property type="entry name" value="MFS_2"/>
</dbReference>
<feature type="transmembrane region" description="Helical" evidence="3">
    <location>
        <begin position="328"/>
        <end position="347"/>
    </location>
</feature>
<dbReference type="OrthoDB" id="197206at2759"/>
<dbReference type="STRING" id="1676925.ENSPKIP00000023956"/>
<reference evidence="4" key="1">
    <citation type="submission" date="2025-08" db="UniProtKB">
        <authorList>
            <consortium name="Ensembl"/>
        </authorList>
    </citation>
    <scope>IDENTIFICATION</scope>
</reference>
<evidence type="ECO:0000313" key="5">
    <source>
        <dbReference type="Proteomes" id="UP000261540"/>
    </source>
</evidence>
<feature type="transmembrane region" description="Helical" evidence="3">
    <location>
        <begin position="110"/>
        <end position="130"/>
    </location>
</feature>
<organism evidence="4 5">
    <name type="scientific">Paramormyrops kingsleyae</name>
    <dbReference type="NCBI Taxonomy" id="1676925"/>
    <lineage>
        <taxon>Eukaryota</taxon>
        <taxon>Metazoa</taxon>
        <taxon>Chordata</taxon>
        <taxon>Craniata</taxon>
        <taxon>Vertebrata</taxon>
        <taxon>Euteleostomi</taxon>
        <taxon>Actinopterygii</taxon>
        <taxon>Neopterygii</taxon>
        <taxon>Teleostei</taxon>
        <taxon>Osteoglossocephala</taxon>
        <taxon>Osteoglossomorpha</taxon>
        <taxon>Osteoglossiformes</taxon>
        <taxon>Mormyridae</taxon>
        <taxon>Paramormyrops</taxon>
    </lineage>
</organism>
<dbReference type="Proteomes" id="UP000261540">
    <property type="component" value="Unplaced"/>
</dbReference>
<feature type="transmembrane region" description="Helical" evidence="3">
    <location>
        <begin position="359"/>
        <end position="377"/>
    </location>
</feature>
<evidence type="ECO:0000256" key="1">
    <source>
        <dbReference type="ARBA" id="ARBA00004141"/>
    </source>
</evidence>
<feature type="transmembrane region" description="Helical" evidence="3">
    <location>
        <begin position="383"/>
        <end position="406"/>
    </location>
</feature>
<dbReference type="PANTHER" id="PTHR11328:SF31">
    <property type="entry name" value="SODIUM-DEPENDENT LYSOPHOSPHATIDYLCHOLINE SYMPORTER 1 ISOFORM X1-RELATED"/>
    <property type="match status" value="1"/>
</dbReference>
<comment type="subcellular location">
    <subcellularLocation>
        <location evidence="1">Membrane</location>
        <topology evidence="1">Multi-pass membrane protein</topology>
    </subcellularLocation>
</comment>
<dbReference type="KEGG" id="pki:111839605"/>
<dbReference type="GO" id="GO:0008643">
    <property type="term" value="P:carbohydrate transport"/>
    <property type="evidence" value="ECO:0007669"/>
    <property type="project" value="InterPro"/>
</dbReference>
<dbReference type="GO" id="GO:0005886">
    <property type="term" value="C:plasma membrane"/>
    <property type="evidence" value="ECO:0007669"/>
    <property type="project" value="TreeGrafter"/>
</dbReference>
<dbReference type="RefSeq" id="XP_023659433.1">
    <property type="nucleotide sequence ID" value="XM_023803665.2"/>
</dbReference>
<name>A0A3B3S1L6_9TELE</name>
<reference evidence="4" key="2">
    <citation type="submission" date="2025-09" db="UniProtKB">
        <authorList>
            <consortium name="Ensembl"/>
        </authorList>
    </citation>
    <scope>IDENTIFICATION</scope>
</reference>
<comment type="similarity">
    <text evidence="2">Belongs to the major facilitator superfamily.</text>
</comment>